<accession>A0A6J5KJH7</accession>
<protein>
    <submittedName>
        <fullName evidence="1">Uncharacterized protein</fullName>
    </submittedName>
</protein>
<name>A0A6J5KJH7_9CAUD</name>
<evidence type="ECO:0000313" key="1">
    <source>
        <dbReference type="EMBL" id="CAB4121027.1"/>
    </source>
</evidence>
<dbReference type="EMBL" id="LR796142">
    <property type="protein sequence ID" value="CAB4121027.1"/>
    <property type="molecule type" value="Genomic_DNA"/>
</dbReference>
<proteinExistence type="predicted"/>
<gene>
    <name evidence="1" type="ORF">UFOVP10_7</name>
</gene>
<sequence length="209" mass="23662">MEREALKLGLEALEGMQNAIYNIEGEHVIGLGWAIEQADVTEQAITAIKAALAQPAQDVDYWIREATAARQAEMALRRELEAKPVQEPVRLYVENFATKCGWKKEEGEGAFEYVQRKSYAQGLEDATPPPPAQEPVAVHQFRLMYSADWHDGHPDPKDGYGPYETRTLYTAPLQRERVVFPTMLRKMWSGGEVQAWLDENVNKEKNDGT</sequence>
<reference evidence="1" key="1">
    <citation type="submission" date="2020-04" db="EMBL/GenBank/DDBJ databases">
        <authorList>
            <person name="Chiriac C."/>
            <person name="Salcher M."/>
            <person name="Ghai R."/>
            <person name="Kavagutti S V."/>
        </authorList>
    </citation>
    <scope>NUCLEOTIDE SEQUENCE</scope>
</reference>
<organism evidence="1">
    <name type="scientific">uncultured Caudovirales phage</name>
    <dbReference type="NCBI Taxonomy" id="2100421"/>
    <lineage>
        <taxon>Viruses</taxon>
        <taxon>Duplodnaviria</taxon>
        <taxon>Heunggongvirae</taxon>
        <taxon>Uroviricota</taxon>
        <taxon>Caudoviricetes</taxon>
        <taxon>Peduoviridae</taxon>
        <taxon>Maltschvirus</taxon>
        <taxon>Maltschvirus maltsch</taxon>
    </lineage>
</organism>